<dbReference type="InterPro" id="IPR000387">
    <property type="entry name" value="Tyr_Pase_dom"/>
</dbReference>
<dbReference type="PROSITE" id="PS50056">
    <property type="entry name" value="TYR_PHOSPHATASE_2"/>
    <property type="match status" value="1"/>
</dbReference>
<dbReference type="Gene3D" id="3.90.190.10">
    <property type="entry name" value="Protein tyrosine phosphatase superfamily"/>
    <property type="match status" value="1"/>
</dbReference>
<sequence>MGWTITIKDRGGELKHDDGRCIAFGSHHGRTQINNRIDMRPMPHGMDDTAQKCIPCFIAAADILHEELSKSKVATVHCHNGNSRTSFALIVYLVRYGGLSLAEAGKLVEEGQTDRTDINFSLSRQVNNKSYWTWLNETQWQKAISDTSNKGTYRASHAVSGPDKQNHKIHHVISENRSASPVATHSPASHGIGQAEYRGLMANAAVYQGYPSGF</sequence>
<accession>A0ABP3HAM0</accession>
<dbReference type="InterPro" id="IPR029021">
    <property type="entry name" value="Prot-tyrosine_phosphatase-like"/>
</dbReference>
<dbReference type="EMBL" id="BAAAEI010000017">
    <property type="protein sequence ID" value="GAA0363217.1"/>
    <property type="molecule type" value="Genomic_DNA"/>
</dbReference>
<evidence type="ECO:0000259" key="1">
    <source>
        <dbReference type="PROSITE" id="PS50056"/>
    </source>
</evidence>
<dbReference type="PROSITE" id="PS00383">
    <property type="entry name" value="TYR_PHOSPHATASE_1"/>
    <property type="match status" value="1"/>
</dbReference>
<dbReference type="Pfam" id="PF00782">
    <property type="entry name" value="DSPc"/>
    <property type="match status" value="1"/>
</dbReference>
<gene>
    <name evidence="2" type="ORF">GCM10009092_29480</name>
</gene>
<protein>
    <recommendedName>
        <fullName evidence="1">Tyrosine specific protein phosphatases domain-containing protein</fullName>
    </recommendedName>
</protein>
<organism evidence="2 3">
    <name type="scientific">Bowmanella denitrificans</name>
    <dbReference type="NCBI Taxonomy" id="366582"/>
    <lineage>
        <taxon>Bacteria</taxon>
        <taxon>Pseudomonadati</taxon>
        <taxon>Pseudomonadota</taxon>
        <taxon>Gammaproteobacteria</taxon>
        <taxon>Alteromonadales</taxon>
        <taxon>Alteromonadaceae</taxon>
        <taxon>Bowmanella</taxon>
    </lineage>
</organism>
<comment type="caution">
    <text evidence="2">The sequence shown here is derived from an EMBL/GenBank/DDBJ whole genome shotgun (WGS) entry which is preliminary data.</text>
</comment>
<dbReference type="SUPFAM" id="SSF52799">
    <property type="entry name" value="(Phosphotyrosine protein) phosphatases II"/>
    <property type="match status" value="1"/>
</dbReference>
<dbReference type="InterPro" id="IPR000340">
    <property type="entry name" value="Dual-sp_phosphatase_cat-dom"/>
</dbReference>
<feature type="domain" description="Tyrosine specific protein phosphatases" evidence="1">
    <location>
        <begin position="55"/>
        <end position="110"/>
    </location>
</feature>
<keyword evidence="3" id="KW-1185">Reference proteome</keyword>
<reference evidence="3" key="1">
    <citation type="journal article" date="2019" name="Int. J. Syst. Evol. Microbiol.">
        <title>The Global Catalogue of Microorganisms (GCM) 10K type strain sequencing project: providing services to taxonomists for standard genome sequencing and annotation.</title>
        <authorList>
            <consortium name="The Broad Institute Genomics Platform"/>
            <consortium name="The Broad Institute Genome Sequencing Center for Infectious Disease"/>
            <person name="Wu L."/>
            <person name="Ma J."/>
        </authorList>
    </citation>
    <scope>NUCLEOTIDE SEQUENCE [LARGE SCALE GENOMIC DNA]</scope>
    <source>
        <strain evidence="3">JCM 13378</strain>
    </source>
</reference>
<proteinExistence type="predicted"/>
<evidence type="ECO:0000313" key="3">
    <source>
        <dbReference type="Proteomes" id="UP001501757"/>
    </source>
</evidence>
<dbReference type="RefSeq" id="WP_343845934.1">
    <property type="nucleotide sequence ID" value="NZ_BAAAEI010000017.1"/>
</dbReference>
<dbReference type="InterPro" id="IPR016130">
    <property type="entry name" value="Tyr_Pase_AS"/>
</dbReference>
<dbReference type="Proteomes" id="UP001501757">
    <property type="component" value="Unassembled WGS sequence"/>
</dbReference>
<name>A0ABP3HAM0_9ALTE</name>
<evidence type="ECO:0000313" key="2">
    <source>
        <dbReference type="EMBL" id="GAA0363217.1"/>
    </source>
</evidence>